<proteinExistence type="predicted"/>
<organism evidence="1">
    <name type="scientific">marine sediment metagenome</name>
    <dbReference type="NCBI Taxonomy" id="412755"/>
    <lineage>
        <taxon>unclassified sequences</taxon>
        <taxon>metagenomes</taxon>
        <taxon>ecological metagenomes</taxon>
    </lineage>
</organism>
<accession>X0X6C5</accession>
<reference evidence="1" key="1">
    <citation type="journal article" date="2014" name="Front. Microbiol.">
        <title>High frequency of phylogenetically diverse reductive dehalogenase-homologous genes in deep subseafloor sedimentary metagenomes.</title>
        <authorList>
            <person name="Kawai M."/>
            <person name="Futagami T."/>
            <person name="Toyoda A."/>
            <person name="Takaki Y."/>
            <person name="Nishi S."/>
            <person name="Hori S."/>
            <person name="Arai W."/>
            <person name="Tsubouchi T."/>
            <person name="Morono Y."/>
            <person name="Uchiyama I."/>
            <person name="Ito T."/>
            <person name="Fujiyama A."/>
            <person name="Inagaki F."/>
            <person name="Takami H."/>
        </authorList>
    </citation>
    <scope>NUCLEOTIDE SEQUENCE</scope>
    <source>
        <strain evidence="1">Expedition CK06-06</strain>
    </source>
</reference>
<name>X0X6C5_9ZZZZ</name>
<dbReference type="EMBL" id="BARS01032964">
    <property type="protein sequence ID" value="GAG20516.1"/>
    <property type="molecule type" value="Genomic_DNA"/>
</dbReference>
<feature type="non-terminal residue" evidence="1">
    <location>
        <position position="1"/>
    </location>
</feature>
<comment type="caution">
    <text evidence="1">The sequence shown here is derived from an EMBL/GenBank/DDBJ whole genome shotgun (WGS) entry which is preliminary data.</text>
</comment>
<sequence length="260" mass="27625">VIMPPIADTDGGAILSIWAEGTDGDGSADILDPHVTGCCFHDDNPERSGQEYYISSTANGWHADTPDGSNVTIADYSGTVAGTIEIDNGGAHGLDDLDWVFIDGCTDTEHQGYKQIHDLVADDADKFYVYATWAGQDGTDCDWEQRPGQGETVKWDAGASVGRVLYYSEPLELIRILATTGTLADEDDIYETTGAEWKIHADGIIHDCVACADPDADTSHGIVAVRAIRPKINNVCIDSIGGVGISFTSASAANPVEDAE</sequence>
<feature type="non-terminal residue" evidence="1">
    <location>
        <position position="260"/>
    </location>
</feature>
<protein>
    <submittedName>
        <fullName evidence="1">Uncharacterized protein</fullName>
    </submittedName>
</protein>
<evidence type="ECO:0000313" key="1">
    <source>
        <dbReference type="EMBL" id="GAG20516.1"/>
    </source>
</evidence>
<dbReference type="AlphaFoldDB" id="X0X6C5"/>
<gene>
    <name evidence="1" type="ORF">S01H1_51102</name>
</gene>